<dbReference type="EMBL" id="JANPWB010000004">
    <property type="protein sequence ID" value="KAJ1193749.1"/>
    <property type="molecule type" value="Genomic_DNA"/>
</dbReference>
<protein>
    <submittedName>
        <fullName evidence="1">Uncharacterized protein</fullName>
    </submittedName>
</protein>
<gene>
    <name evidence="1" type="ORF">NDU88_003045</name>
</gene>
<accession>A0AAV7V0L1</accession>
<dbReference type="Proteomes" id="UP001066276">
    <property type="component" value="Chromosome 2_2"/>
</dbReference>
<comment type="caution">
    <text evidence="1">The sequence shown here is derived from an EMBL/GenBank/DDBJ whole genome shotgun (WGS) entry which is preliminary data.</text>
</comment>
<proteinExistence type="predicted"/>
<reference evidence="1" key="1">
    <citation type="journal article" date="2022" name="bioRxiv">
        <title>Sequencing and chromosome-scale assembly of the giantPleurodeles waltlgenome.</title>
        <authorList>
            <person name="Brown T."/>
            <person name="Elewa A."/>
            <person name="Iarovenko S."/>
            <person name="Subramanian E."/>
            <person name="Araus A.J."/>
            <person name="Petzold A."/>
            <person name="Susuki M."/>
            <person name="Suzuki K.-i.T."/>
            <person name="Hayashi T."/>
            <person name="Toyoda A."/>
            <person name="Oliveira C."/>
            <person name="Osipova E."/>
            <person name="Leigh N.D."/>
            <person name="Simon A."/>
            <person name="Yun M.H."/>
        </authorList>
    </citation>
    <scope>NUCLEOTIDE SEQUENCE</scope>
    <source>
        <strain evidence="1">20211129_DDA</strain>
        <tissue evidence="1">Liver</tissue>
    </source>
</reference>
<keyword evidence="2" id="KW-1185">Reference proteome</keyword>
<evidence type="ECO:0000313" key="1">
    <source>
        <dbReference type="EMBL" id="KAJ1193749.1"/>
    </source>
</evidence>
<sequence>MHAQTFVRGKDRRDSDLHLKNRRAAGFAAENLCSPAMRLEDPRPWLEKQRAASLTEAGEIATHTAWFSEPLCC</sequence>
<dbReference type="AlphaFoldDB" id="A0AAV7V0L1"/>
<evidence type="ECO:0000313" key="2">
    <source>
        <dbReference type="Proteomes" id="UP001066276"/>
    </source>
</evidence>
<organism evidence="1 2">
    <name type="scientific">Pleurodeles waltl</name>
    <name type="common">Iberian ribbed newt</name>
    <dbReference type="NCBI Taxonomy" id="8319"/>
    <lineage>
        <taxon>Eukaryota</taxon>
        <taxon>Metazoa</taxon>
        <taxon>Chordata</taxon>
        <taxon>Craniata</taxon>
        <taxon>Vertebrata</taxon>
        <taxon>Euteleostomi</taxon>
        <taxon>Amphibia</taxon>
        <taxon>Batrachia</taxon>
        <taxon>Caudata</taxon>
        <taxon>Salamandroidea</taxon>
        <taxon>Salamandridae</taxon>
        <taxon>Pleurodelinae</taxon>
        <taxon>Pleurodeles</taxon>
    </lineage>
</organism>
<name>A0AAV7V0L1_PLEWA</name>